<evidence type="ECO:0000256" key="6">
    <source>
        <dbReference type="ARBA" id="ARBA00022989"/>
    </source>
</evidence>
<name>A0A316UAE8_9BASI</name>
<keyword evidence="5" id="KW-0677">Repeat</keyword>
<evidence type="ECO:0000256" key="3">
    <source>
        <dbReference type="ARBA" id="ARBA00022448"/>
    </source>
</evidence>
<dbReference type="Pfam" id="PF00153">
    <property type="entry name" value="Mito_carr"/>
    <property type="match status" value="3"/>
</dbReference>
<feature type="region of interest" description="Disordered" evidence="11">
    <location>
        <begin position="1"/>
        <end position="40"/>
    </location>
</feature>
<dbReference type="InterPro" id="IPR018108">
    <property type="entry name" value="MCP_transmembrane"/>
</dbReference>
<keyword evidence="8 9" id="KW-0472">Membrane</keyword>
<dbReference type="OrthoDB" id="193856at2759"/>
<reference evidence="12 13" key="1">
    <citation type="journal article" date="2018" name="Mol. Biol. Evol.">
        <title>Broad Genomic Sampling Reveals a Smut Pathogenic Ancestry of the Fungal Clade Ustilaginomycotina.</title>
        <authorList>
            <person name="Kijpornyongpan T."/>
            <person name="Mondo S.J."/>
            <person name="Barry K."/>
            <person name="Sandor L."/>
            <person name="Lee J."/>
            <person name="Lipzen A."/>
            <person name="Pangilinan J."/>
            <person name="LaButti K."/>
            <person name="Hainaut M."/>
            <person name="Henrissat B."/>
            <person name="Grigoriev I.V."/>
            <person name="Spatafora J.W."/>
            <person name="Aime M.C."/>
        </authorList>
    </citation>
    <scope>NUCLEOTIDE SEQUENCE [LARGE SCALE GENOMIC DNA]</scope>
    <source>
        <strain evidence="12 13">MCA 4718</strain>
    </source>
</reference>
<sequence>MAAQSRGDGPGMASATPGLTKVLPSTEKKSNNEGSSGSLKGYAAGTASGVTKLLNGHPFDSIKVRMQVSPQGTYKGPIDCFLQMARKESLLGLYKGASPPAVGWAVSDSILLGTLHNLRLQFSRMTGTGGDTGKPLPVQYHALAGLGAGWTNSLITTPTENLKTLLQMQFQRVHLPGVRSFATSGGPASTVTMSGSGAETAARHFTGPIDAAQQIIKHHGVIGLWRTLPATLTFRASFAVMFGSFEVFNKAFANLKGTPYEVSPSIATLLSGGLAAECFWLSALPADNIKNMMMADIPGEKPKYPTMRSAFVQIWNRPGPDAGVLRRIKMFYTGFTPCALRAFPVNAAALFVYEGCMELMGAERTVSK</sequence>
<evidence type="ECO:0000313" key="12">
    <source>
        <dbReference type="EMBL" id="PWN22139.1"/>
    </source>
</evidence>
<dbReference type="InterPro" id="IPR023395">
    <property type="entry name" value="MCP_dom_sf"/>
</dbReference>
<feature type="repeat" description="Solcar" evidence="9">
    <location>
        <begin position="136"/>
        <end position="251"/>
    </location>
</feature>
<dbReference type="Gene3D" id="1.50.40.10">
    <property type="entry name" value="Mitochondrial carrier domain"/>
    <property type="match status" value="1"/>
</dbReference>
<evidence type="ECO:0000256" key="7">
    <source>
        <dbReference type="ARBA" id="ARBA00023128"/>
    </source>
</evidence>
<dbReference type="EMBL" id="KZ819323">
    <property type="protein sequence ID" value="PWN22139.1"/>
    <property type="molecule type" value="Genomic_DNA"/>
</dbReference>
<evidence type="ECO:0000313" key="13">
    <source>
        <dbReference type="Proteomes" id="UP000245942"/>
    </source>
</evidence>
<evidence type="ECO:0000256" key="4">
    <source>
        <dbReference type="ARBA" id="ARBA00022692"/>
    </source>
</evidence>
<protein>
    <submittedName>
        <fullName evidence="12">Mitochondrial carrier</fullName>
    </submittedName>
</protein>
<dbReference type="GeneID" id="37013603"/>
<evidence type="ECO:0000256" key="11">
    <source>
        <dbReference type="SAM" id="MobiDB-lite"/>
    </source>
</evidence>
<comment type="similarity">
    <text evidence="2 10">Belongs to the mitochondrial carrier (TC 2.A.29) family.</text>
</comment>
<keyword evidence="4 9" id="KW-0812">Transmembrane</keyword>
<dbReference type="PANTHER" id="PTHR45624:SF57">
    <property type="entry name" value="MITOCHONDRIAL SUBSTRATE CARRIER FAMILY PROTEIN L"/>
    <property type="match status" value="1"/>
</dbReference>
<evidence type="ECO:0000256" key="10">
    <source>
        <dbReference type="RuleBase" id="RU000488"/>
    </source>
</evidence>
<gene>
    <name evidence="12" type="ORF">BCV69DRAFT_281142</name>
</gene>
<dbReference type="InterPro" id="IPR050567">
    <property type="entry name" value="Mitochondrial_Carrier"/>
</dbReference>
<dbReference type="GO" id="GO:1990575">
    <property type="term" value="P:mitochondrial L-ornithine transmembrane transport"/>
    <property type="evidence" value="ECO:0007669"/>
    <property type="project" value="TreeGrafter"/>
</dbReference>
<evidence type="ECO:0000256" key="2">
    <source>
        <dbReference type="ARBA" id="ARBA00006375"/>
    </source>
</evidence>
<evidence type="ECO:0000256" key="9">
    <source>
        <dbReference type="PROSITE-ProRule" id="PRU00282"/>
    </source>
</evidence>
<evidence type="ECO:0000256" key="1">
    <source>
        <dbReference type="ARBA" id="ARBA00004225"/>
    </source>
</evidence>
<dbReference type="PROSITE" id="PS50920">
    <property type="entry name" value="SOLCAR"/>
    <property type="match status" value="3"/>
</dbReference>
<keyword evidence="3 10" id="KW-0813">Transport</keyword>
<dbReference type="GO" id="GO:0031966">
    <property type="term" value="C:mitochondrial membrane"/>
    <property type="evidence" value="ECO:0007669"/>
    <property type="project" value="UniProtKB-SubCell"/>
</dbReference>
<feature type="repeat" description="Solcar" evidence="9">
    <location>
        <begin position="263"/>
        <end position="359"/>
    </location>
</feature>
<dbReference type="SUPFAM" id="SSF103506">
    <property type="entry name" value="Mitochondrial carrier"/>
    <property type="match status" value="1"/>
</dbReference>
<accession>A0A316UAE8</accession>
<comment type="subcellular location">
    <subcellularLocation>
        <location evidence="1">Mitochondrion membrane</location>
        <topology evidence="1">Multi-pass membrane protein</topology>
    </subcellularLocation>
</comment>
<organism evidence="12 13">
    <name type="scientific">Pseudomicrostroma glucosiphilum</name>
    <dbReference type="NCBI Taxonomy" id="1684307"/>
    <lineage>
        <taxon>Eukaryota</taxon>
        <taxon>Fungi</taxon>
        <taxon>Dikarya</taxon>
        <taxon>Basidiomycota</taxon>
        <taxon>Ustilaginomycotina</taxon>
        <taxon>Exobasidiomycetes</taxon>
        <taxon>Microstromatales</taxon>
        <taxon>Microstromatales incertae sedis</taxon>
        <taxon>Pseudomicrostroma</taxon>
    </lineage>
</organism>
<dbReference type="Proteomes" id="UP000245942">
    <property type="component" value="Unassembled WGS sequence"/>
</dbReference>
<proteinExistence type="inferred from homology"/>
<dbReference type="PANTHER" id="PTHR45624">
    <property type="entry name" value="MITOCHONDRIAL BASIC AMINO ACIDS TRANSPORTER-RELATED"/>
    <property type="match status" value="1"/>
</dbReference>
<evidence type="ECO:0000256" key="8">
    <source>
        <dbReference type="ARBA" id="ARBA00023136"/>
    </source>
</evidence>
<dbReference type="RefSeq" id="XP_025349299.1">
    <property type="nucleotide sequence ID" value="XM_025491869.1"/>
</dbReference>
<dbReference type="GO" id="GO:0000064">
    <property type="term" value="F:L-ornithine transmembrane transporter activity"/>
    <property type="evidence" value="ECO:0007669"/>
    <property type="project" value="TreeGrafter"/>
</dbReference>
<evidence type="ECO:0000256" key="5">
    <source>
        <dbReference type="ARBA" id="ARBA00022737"/>
    </source>
</evidence>
<keyword evidence="13" id="KW-1185">Reference proteome</keyword>
<keyword evidence="6" id="KW-1133">Transmembrane helix</keyword>
<feature type="repeat" description="Solcar" evidence="9">
    <location>
        <begin position="36"/>
        <end position="121"/>
    </location>
</feature>
<keyword evidence="7" id="KW-0496">Mitochondrion</keyword>
<dbReference type="AlphaFoldDB" id="A0A316UAE8"/>